<keyword evidence="3" id="KW-1185">Reference proteome</keyword>
<feature type="compositionally biased region" description="Basic residues" evidence="1">
    <location>
        <begin position="1"/>
        <end position="13"/>
    </location>
</feature>
<feature type="region of interest" description="Disordered" evidence="1">
    <location>
        <begin position="114"/>
        <end position="138"/>
    </location>
</feature>
<comment type="caution">
    <text evidence="2">The sequence shown here is derived from an EMBL/GenBank/DDBJ whole genome shotgun (WGS) entry which is preliminary data.</text>
</comment>
<reference evidence="2" key="1">
    <citation type="submission" date="2020-07" db="EMBL/GenBank/DDBJ databases">
        <authorList>
            <person name="Nieuwenhuis M."/>
            <person name="Van De Peppel L.J.J."/>
        </authorList>
    </citation>
    <scope>NUCLEOTIDE SEQUENCE</scope>
    <source>
        <strain evidence="2">AP01</strain>
        <tissue evidence="2">Mycelium</tissue>
    </source>
</reference>
<evidence type="ECO:0000313" key="2">
    <source>
        <dbReference type="EMBL" id="KAG5643444.1"/>
    </source>
</evidence>
<sequence>MERIKKIRTKMFKKSSAGPTSRRDPTLMHSRSMPLRNSNDTEDSYLYPRPIYHGELPLQPGNIEQVIDISQAQISLYDDPYYGWPGYNEVDEDDDDQSDFEHLQRHRFPVIDKATDNSFPVSPTATPAPKPKRPARPPTLDLNGFQFNEDDLLPDMDPVVKAKLDAMCPDDRPEAPNVAVTQRAAPLQRTLSSASGYVRPLNVHRHAAADDAPGFRTHADSNSSSSLSPDGPWIYRNPAANNSTRSLGPRAYMPRGPPATPTYGLSARPPPSSTSSIYGNAAGNKSTQSLAANARYRAALAESSGGPDAVPIEGFLPTQSASVRRRNASSASSRSVLFARRACSDGSTSVAPTRPVPPTPLEEELPSEVQPLQHQLAHQTLDSNHHGEKRIVRGLHGSAVDAAVSVRPGRDSGKDVKAAAAEADELGAATVASGPGMKGRLAGIALLDSKDVVPMDSV</sequence>
<organism evidence="2 3">
    <name type="scientific">Asterophora parasitica</name>
    <dbReference type="NCBI Taxonomy" id="117018"/>
    <lineage>
        <taxon>Eukaryota</taxon>
        <taxon>Fungi</taxon>
        <taxon>Dikarya</taxon>
        <taxon>Basidiomycota</taxon>
        <taxon>Agaricomycotina</taxon>
        <taxon>Agaricomycetes</taxon>
        <taxon>Agaricomycetidae</taxon>
        <taxon>Agaricales</taxon>
        <taxon>Tricholomatineae</taxon>
        <taxon>Lyophyllaceae</taxon>
        <taxon>Asterophora</taxon>
    </lineage>
</organism>
<dbReference type="OrthoDB" id="3063464at2759"/>
<proteinExistence type="predicted"/>
<dbReference type="Proteomes" id="UP000775547">
    <property type="component" value="Unassembled WGS sequence"/>
</dbReference>
<feature type="region of interest" description="Disordered" evidence="1">
    <location>
        <begin position="341"/>
        <end position="367"/>
    </location>
</feature>
<reference evidence="2" key="2">
    <citation type="submission" date="2021-10" db="EMBL/GenBank/DDBJ databases">
        <title>Phylogenomics reveals ancestral predisposition of the termite-cultivated fungus Termitomyces towards a domesticated lifestyle.</title>
        <authorList>
            <person name="Auxier B."/>
            <person name="Grum-Grzhimaylo A."/>
            <person name="Cardenas M.E."/>
            <person name="Lodge J.D."/>
            <person name="Laessoe T."/>
            <person name="Pedersen O."/>
            <person name="Smith M.E."/>
            <person name="Kuyper T.W."/>
            <person name="Franco-Molano E.A."/>
            <person name="Baroni T.J."/>
            <person name="Aanen D.K."/>
        </authorList>
    </citation>
    <scope>NUCLEOTIDE SEQUENCE</scope>
    <source>
        <strain evidence="2">AP01</strain>
        <tissue evidence="2">Mycelium</tissue>
    </source>
</reference>
<feature type="region of interest" description="Disordered" evidence="1">
    <location>
        <begin position="1"/>
        <end position="43"/>
    </location>
</feature>
<protein>
    <submittedName>
        <fullName evidence="2">Uncharacterized protein</fullName>
    </submittedName>
</protein>
<feature type="compositionally biased region" description="Low complexity" evidence="1">
    <location>
        <begin position="341"/>
        <end position="353"/>
    </location>
</feature>
<accession>A0A9P7G5W3</accession>
<evidence type="ECO:0000256" key="1">
    <source>
        <dbReference type="SAM" id="MobiDB-lite"/>
    </source>
</evidence>
<dbReference type="EMBL" id="JABCKV010000112">
    <property type="protein sequence ID" value="KAG5643444.1"/>
    <property type="molecule type" value="Genomic_DNA"/>
</dbReference>
<evidence type="ECO:0000313" key="3">
    <source>
        <dbReference type="Proteomes" id="UP000775547"/>
    </source>
</evidence>
<name>A0A9P7G5W3_9AGAR</name>
<dbReference type="AlphaFoldDB" id="A0A9P7G5W3"/>
<feature type="region of interest" description="Disordered" evidence="1">
    <location>
        <begin position="210"/>
        <end position="281"/>
    </location>
</feature>
<gene>
    <name evidence="2" type="ORF">DXG03_000917</name>
</gene>